<dbReference type="Pfam" id="PF10118">
    <property type="entry name" value="Metal_hydrol"/>
    <property type="match status" value="1"/>
</dbReference>
<protein>
    <recommendedName>
        <fullName evidence="5">Metal-dependent hydrolase</fullName>
    </recommendedName>
</protein>
<evidence type="ECO:0008006" key="5">
    <source>
        <dbReference type="Google" id="ProtNLM"/>
    </source>
</evidence>
<keyword evidence="2" id="KW-0812">Transmembrane</keyword>
<dbReference type="PANTHER" id="PTHR39456">
    <property type="entry name" value="METAL-DEPENDENT HYDROLASE"/>
    <property type="match status" value="1"/>
</dbReference>
<dbReference type="InterPro" id="IPR016516">
    <property type="entry name" value="UCP07580"/>
</dbReference>
<accession>E5XPV5</accession>
<evidence type="ECO:0000256" key="1">
    <source>
        <dbReference type="SAM" id="MobiDB-lite"/>
    </source>
</evidence>
<organism evidence="3 4">
    <name type="scientific">Segniliparus rugosus (strain ATCC BAA-974 / DSM 45345 / CCUG 50838 / CIP 108380 / JCM 13579 / CDC 945)</name>
    <dbReference type="NCBI Taxonomy" id="679197"/>
    <lineage>
        <taxon>Bacteria</taxon>
        <taxon>Bacillati</taxon>
        <taxon>Actinomycetota</taxon>
        <taxon>Actinomycetes</taxon>
        <taxon>Mycobacteriales</taxon>
        <taxon>Segniliparaceae</taxon>
        <taxon>Segniliparus</taxon>
    </lineage>
</organism>
<keyword evidence="2" id="KW-0472">Membrane</keyword>
<keyword evidence="2" id="KW-1133">Transmembrane helix</keyword>
<dbReference type="Proteomes" id="UP000004816">
    <property type="component" value="Unassembled WGS sequence"/>
</dbReference>
<keyword evidence="4" id="KW-1185">Reference proteome</keyword>
<sequence length="310" mass="34368">MGHQTLAGERASTQDPQTRPADAGRIALHARNVEFDFSNSPLQWIPGELVVSHVLSALHMMLPAGEMMFVDTFGRALPHIQDERLREDVIGFIGQEQIHANSHDHALHAFFSQHGIDLSVFAQYSEQLFAQYKERMDKLPAKLQRRILVESLAMIAGIEHLTATAGDWLLNQDFEKFGADPVLTDLFRWHGAEEVEHRSVAWEVARYFGVGRKRLIGYYLAACLTIPLGLIYGGLLIARADASAPNVGFLRWTREVGRAMKRGSLVSFAVMGEAFKAYLRPDFTPESIGDTAQAVAYLAKSPAAKAAARA</sequence>
<evidence type="ECO:0000256" key="2">
    <source>
        <dbReference type="SAM" id="Phobius"/>
    </source>
</evidence>
<name>E5XPV5_SEGRC</name>
<dbReference type="HOGENOM" id="CLU_051636_1_1_11"/>
<dbReference type="SUPFAM" id="SSF48613">
    <property type="entry name" value="Heme oxygenase-like"/>
    <property type="match status" value="1"/>
</dbReference>
<feature type="transmembrane region" description="Helical" evidence="2">
    <location>
        <begin position="216"/>
        <end position="238"/>
    </location>
</feature>
<dbReference type="InterPro" id="IPR016084">
    <property type="entry name" value="Haem_Oase-like_multi-hlx"/>
</dbReference>
<evidence type="ECO:0000313" key="3">
    <source>
        <dbReference type="EMBL" id="EFV13642.1"/>
    </source>
</evidence>
<evidence type="ECO:0000313" key="4">
    <source>
        <dbReference type="Proteomes" id="UP000004816"/>
    </source>
</evidence>
<dbReference type="PANTHER" id="PTHR39456:SF1">
    <property type="entry name" value="METAL-DEPENDENT HYDROLASE"/>
    <property type="match status" value="1"/>
</dbReference>
<comment type="caution">
    <text evidence="3">The sequence shown here is derived from an EMBL/GenBank/DDBJ whole genome shotgun (WGS) entry which is preliminary data.</text>
</comment>
<dbReference type="AlphaFoldDB" id="E5XPV5"/>
<dbReference type="OrthoDB" id="4760165at2"/>
<dbReference type="RefSeq" id="WP_007469128.1">
    <property type="nucleotide sequence ID" value="NZ_KI391953.1"/>
</dbReference>
<dbReference type="STRING" id="679197.HMPREF9336_01527"/>
<gene>
    <name evidence="3" type="ORF">HMPREF9336_01527</name>
</gene>
<proteinExistence type="predicted"/>
<dbReference type="PIRSF" id="PIRSF007580">
    <property type="entry name" value="UCP07580"/>
    <property type="match status" value="1"/>
</dbReference>
<reference evidence="3 4" key="1">
    <citation type="journal article" date="2011" name="Stand. Genomic Sci.">
        <title>High quality draft genome sequence of Segniliparus rugosus CDC 945(T)= (ATCC BAA-974(T)).</title>
        <authorList>
            <person name="Earl A.M."/>
            <person name="Desjardins C.A."/>
            <person name="Fitzgerald M.G."/>
            <person name="Arachchi H.M."/>
            <person name="Zeng Q."/>
            <person name="Mehta T."/>
            <person name="Griggs A."/>
            <person name="Birren B.W."/>
            <person name="Toney N.C."/>
            <person name="Carr J."/>
            <person name="Posey J."/>
            <person name="Butler W.R."/>
        </authorList>
    </citation>
    <scope>NUCLEOTIDE SEQUENCE [LARGE SCALE GENOMIC DNA]</scope>
    <source>
        <strain evidence="4">ATCC BAA-974 / DSM 45345 / CCUG 50838 / CIP 108380 / JCM 13579 / CDC 945</strain>
    </source>
</reference>
<feature type="region of interest" description="Disordered" evidence="1">
    <location>
        <begin position="1"/>
        <end position="20"/>
    </location>
</feature>
<dbReference type="EMBL" id="ACZI02000001">
    <property type="protein sequence ID" value="EFV13642.1"/>
    <property type="molecule type" value="Genomic_DNA"/>
</dbReference>
<dbReference type="eggNOG" id="COG3687">
    <property type="taxonomic scope" value="Bacteria"/>
</dbReference>